<proteinExistence type="predicted"/>
<gene>
    <name evidence="2" type="ORF">SCF082_LOCUS9629</name>
</gene>
<sequence>MWDDGQHGIYRLEAKSTTTVKRKHELIDNDALQLVDGLVDKTYEHAKRAVLSDQTRRVTNTPSMSALSNISKLLDKDDENDVDDVHHSDTKSTVRGHTPSQPVQGQTQSDERPSAIALLASFKPSSHEKENKIPEAKPKGKAGAKPKSGPKKRTDGTTGDDETGAKKARLITSLEPVAAPGKTHRTDNVAASNQMAEADKTWLDNAKASLRAALSIQPGNEDLEMKNCLADSLKRATSLMTSVRARKRSLKRRTEETREGAMNDATEIEEKLQLLIDFVKLMQKPCSTSHGNVGDLCYAKIDMLVDHGGNFSPSVFKMVTRMMWLDDLKWKRWEEMQEVTFKFIQRSCSGMDCVAFMVQCMNVNLQKLLKAIPLEQVSLEPSESIEASFEPLVTFVEKMSFVEKLPDKQSSEDFGHILSILKASSTSPTKTSKAVQEVKESASADRMILATFNALPQGKRFLELADESCQKKLKANEHLLKFDTVRAECAAFSESFDSGRQPPDMKMLVDESWRLAKEYATAASSPSVGLDSTHASTVAAKKDASNALSEFIADLAKSHLATESLEWVGQQCRRAEKEENDTVFSLDSVPAWHILRLRGVEAKYASGAEELICLVITFHDATAELGKCLNAAFAEAASLDRNKATTLCSSFSVWRNSQSSLVQKLRDTSPTFIEALTCLSTHLQRKVGTCFQSAWVTMMEKPISVLLEIVRKAAEADSGLLKALAATSLDISSLMEICNDAGFIVTGMGESDTKMNLQTATSYMKFQMDAFNSLKIIKESEEVDMLPSMGKTMRNFFDMFKAVLDLAEESKPTLTMGIKTEAC</sequence>
<protein>
    <submittedName>
        <fullName evidence="2">Uncharacterized protein</fullName>
    </submittedName>
</protein>
<keyword evidence="3" id="KW-1185">Reference proteome</keyword>
<evidence type="ECO:0000313" key="3">
    <source>
        <dbReference type="Proteomes" id="UP001642464"/>
    </source>
</evidence>
<feature type="non-terminal residue" evidence="2">
    <location>
        <position position="1"/>
    </location>
</feature>
<evidence type="ECO:0000256" key="1">
    <source>
        <dbReference type="SAM" id="MobiDB-lite"/>
    </source>
</evidence>
<feature type="region of interest" description="Disordered" evidence="1">
    <location>
        <begin position="78"/>
        <end position="166"/>
    </location>
</feature>
<reference evidence="2 3" key="1">
    <citation type="submission" date="2024-02" db="EMBL/GenBank/DDBJ databases">
        <authorList>
            <person name="Chen Y."/>
            <person name="Shah S."/>
            <person name="Dougan E. K."/>
            <person name="Thang M."/>
            <person name="Chan C."/>
        </authorList>
    </citation>
    <scope>NUCLEOTIDE SEQUENCE [LARGE SCALE GENOMIC DNA]</scope>
</reference>
<dbReference type="Proteomes" id="UP001642464">
    <property type="component" value="Unassembled WGS sequence"/>
</dbReference>
<feature type="compositionally biased region" description="Basic and acidic residues" evidence="1">
    <location>
        <begin position="83"/>
        <end position="92"/>
    </location>
</feature>
<feature type="non-terminal residue" evidence="2">
    <location>
        <position position="823"/>
    </location>
</feature>
<feature type="compositionally biased region" description="Basic and acidic residues" evidence="1">
    <location>
        <begin position="125"/>
        <end position="138"/>
    </location>
</feature>
<comment type="caution">
    <text evidence="2">The sequence shown here is derived from an EMBL/GenBank/DDBJ whole genome shotgun (WGS) entry which is preliminary data.</text>
</comment>
<organism evidence="2 3">
    <name type="scientific">Durusdinium trenchii</name>
    <dbReference type="NCBI Taxonomy" id="1381693"/>
    <lineage>
        <taxon>Eukaryota</taxon>
        <taxon>Sar</taxon>
        <taxon>Alveolata</taxon>
        <taxon>Dinophyceae</taxon>
        <taxon>Suessiales</taxon>
        <taxon>Symbiodiniaceae</taxon>
        <taxon>Durusdinium</taxon>
    </lineage>
</organism>
<dbReference type="EMBL" id="CAXAMM010005588">
    <property type="protein sequence ID" value="CAK9007873.1"/>
    <property type="molecule type" value="Genomic_DNA"/>
</dbReference>
<evidence type="ECO:0000313" key="2">
    <source>
        <dbReference type="EMBL" id="CAK9007873.1"/>
    </source>
</evidence>
<feature type="compositionally biased region" description="Polar residues" evidence="1">
    <location>
        <begin position="93"/>
        <end position="108"/>
    </location>
</feature>
<feature type="compositionally biased region" description="Basic residues" evidence="1">
    <location>
        <begin position="139"/>
        <end position="151"/>
    </location>
</feature>
<accession>A0ABP0J0M9</accession>
<name>A0ABP0J0M9_9DINO</name>